<dbReference type="PANTHER" id="PTHR44688:SF16">
    <property type="entry name" value="DNA-BINDING TRANSCRIPTIONAL ACTIVATOR DEVR_DOSR"/>
    <property type="match status" value="1"/>
</dbReference>
<evidence type="ECO:0000313" key="6">
    <source>
        <dbReference type="EMBL" id="RMT18311.1"/>
    </source>
</evidence>
<keyword evidence="2" id="KW-0238">DNA-binding</keyword>
<dbReference type="PROSITE" id="PS50043">
    <property type="entry name" value="HTH_LUXR_2"/>
    <property type="match status" value="1"/>
</dbReference>
<dbReference type="EMBL" id="RBTE01000572">
    <property type="protein sequence ID" value="RMT18311.1"/>
    <property type="molecule type" value="Genomic_DNA"/>
</dbReference>
<dbReference type="SMART" id="SM00421">
    <property type="entry name" value="HTH_LUXR"/>
    <property type="match status" value="1"/>
</dbReference>
<keyword evidence="3" id="KW-0804">Transcription</keyword>
<dbReference type="Proteomes" id="UP000278180">
    <property type="component" value="Unassembled WGS sequence"/>
</dbReference>
<dbReference type="InterPro" id="IPR016032">
    <property type="entry name" value="Sig_transdc_resp-reg_C-effctor"/>
</dbReference>
<keyword evidence="1" id="KW-0805">Transcription regulation</keyword>
<evidence type="ECO:0000256" key="1">
    <source>
        <dbReference type="ARBA" id="ARBA00023015"/>
    </source>
</evidence>
<evidence type="ECO:0000256" key="3">
    <source>
        <dbReference type="ARBA" id="ARBA00023163"/>
    </source>
</evidence>
<dbReference type="Gene3D" id="1.10.10.10">
    <property type="entry name" value="Winged helix-like DNA-binding domain superfamily/Winged helix DNA-binding domain"/>
    <property type="match status" value="1"/>
</dbReference>
<dbReference type="SUPFAM" id="SSF75516">
    <property type="entry name" value="Pheromone-binding domain of LuxR-like quorum-sensing transcription factors"/>
    <property type="match status" value="1"/>
</dbReference>
<dbReference type="EMBL" id="RBSL01000265">
    <property type="protein sequence ID" value="RMS25555.1"/>
    <property type="molecule type" value="Genomic_DNA"/>
</dbReference>
<dbReference type="Pfam" id="PF03472">
    <property type="entry name" value="Autoind_bind"/>
    <property type="match status" value="1"/>
</dbReference>
<dbReference type="Gene3D" id="3.30.450.80">
    <property type="entry name" value="Transcription factor LuxR-like, autoinducer-binding domain"/>
    <property type="match status" value="1"/>
</dbReference>
<evidence type="ECO:0000259" key="4">
    <source>
        <dbReference type="PROSITE" id="PS50043"/>
    </source>
</evidence>
<evidence type="ECO:0000313" key="5">
    <source>
        <dbReference type="EMBL" id="RMS25555.1"/>
    </source>
</evidence>
<dbReference type="PANTHER" id="PTHR44688">
    <property type="entry name" value="DNA-BINDING TRANSCRIPTIONAL ACTIVATOR DEVR_DOSR"/>
    <property type="match status" value="1"/>
</dbReference>
<organism evidence="6 8">
    <name type="scientific">Pseudomonas savastanoi</name>
    <name type="common">Pseudomonas syringae pv. savastanoi</name>
    <dbReference type="NCBI Taxonomy" id="29438"/>
    <lineage>
        <taxon>Bacteria</taxon>
        <taxon>Pseudomonadati</taxon>
        <taxon>Pseudomonadota</taxon>
        <taxon>Gammaproteobacteria</taxon>
        <taxon>Pseudomonadales</taxon>
        <taxon>Pseudomonadaceae</taxon>
        <taxon>Pseudomonas</taxon>
    </lineage>
</organism>
<name>A0A3M5J4X0_PSESS</name>
<dbReference type="Pfam" id="PF00196">
    <property type="entry name" value="GerE"/>
    <property type="match status" value="1"/>
</dbReference>
<feature type="domain" description="HTH luxR-type" evidence="4">
    <location>
        <begin position="116"/>
        <end position="181"/>
    </location>
</feature>
<dbReference type="CDD" id="cd06170">
    <property type="entry name" value="LuxR_C_like"/>
    <property type="match status" value="1"/>
</dbReference>
<sequence>MSTPSYVASNYHLIDPIIKHAWHSITPFFWREARNAVQGVETDDFLKRSAKYQLSSGATFTLHDASGLFAALSLCNARQQNDFDQRIREKAADIQMSLIRFHDRLIKTRAPHELFPQPAQCKLSTRETGVLKWVAMGKSYSEIAEIFSISERTVKFHMSNVSSKLEVRTAKQAVYKAINMGMASFRQRCACRLAVRNLIRQALSANAAGHP</sequence>
<dbReference type="SUPFAM" id="SSF46894">
    <property type="entry name" value="C-terminal effector domain of the bipartite response regulators"/>
    <property type="match status" value="1"/>
</dbReference>
<evidence type="ECO:0000256" key="2">
    <source>
        <dbReference type="ARBA" id="ARBA00023125"/>
    </source>
</evidence>
<gene>
    <name evidence="6" type="ORF">ALP51_03458</name>
    <name evidence="5" type="ORF">ALP70_03509</name>
</gene>
<proteinExistence type="predicted"/>
<comment type="caution">
    <text evidence="6">The sequence shown here is derived from an EMBL/GenBank/DDBJ whole genome shotgun (WGS) entry which is preliminary data.</text>
</comment>
<dbReference type="AlphaFoldDB" id="A0A3M5J4X0"/>
<dbReference type="GO" id="GO:0003677">
    <property type="term" value="F:DNA binding"/>
    <property type="evidence" value="ECO:0007669"/>
    <property type="project" value="UniProtKB-KW"/>
</dbReference>
<accession>A0A3M5J4X0</accession>
<protein>
    <submittedName>
        <fullName evidence="6">LuxR transcriptional regulator</fullName>
    </submittedName>
</protein>
<dbReference type="GO" id="GO:0006355">
    <property type="term" value="P:regulation of DNA-templated transcription"/>
    <property type="evidence" value="ECO:0007669"/>
    <property type="project" value="InterPro"/>
</dbReference>
<dbReference type="PRINTS" id="PR00038">
    <property type="entry name" value="HTHLUXR"/>
</dbReference>
<dbReference type="PROSITE" id="PS00622">
    <property type="entry name" value="HTH_LUXR_1"/>
    <property type="match status" value="1"/>
</dbReference>
<dbReference type="Proteomes" id="UP000269801">
    <property type="component" value="Unassembled WGS sequence"/>
</dbReference>
<evidence type="ECO:0000313" key="8">
    <source>
        <dbReference type="Proteomes" id="UP000278180"/>
    </source>
</evidence>
<dbReference type="InterPro" id="IPR036388">
    <property type="entry name" value="WH-like_DNA-bd_sf"/>
</dbReference>
<dbReference type="InterPro" id="IPR036693">
    <property type="entry name" value="TF_LuxR_autoind-bd_dom_sf"/>
</dbReference>
<evidence type="ECO:0000313" key="7">
    <source>
        <dbReference type="Proteomes" id="UP000269801"/>
    </source>
</evidence>
<dbReference type="InterPro" id="IPR005143">
    <property type="entry name" value="TF_LuxR_autoind-bd_dom"/>
</dbReference>
<dbReference type="InterPro" id="IPR000792">
    <property type="entry name" value="Tscrpt_reg_LuxR_C"/>
</dbReference>
<reference evidence="7 8" key="1">
    <citation type="submission" date="2018-08" db="EMBL/GenBank/DDBJ databases">
        <title>Recombination of ecologically and evolutionarily significant loci maintains genetic cohesion in the Pseudomonas syringae species complex.</title>
        <authorList>
            <person name="Dillon M."/>
            <person name="Thakur S."/>
            <person name="Almeida R.N.D."/>
            <person name="Weir B.S."/>
            <person name="Guttman D.S."/>
        </authorList>
    </citation>
    <scope>NUCLEOTIDE SEQUENCE [LARGE SCALE GENOMIC DNA]</scope>
    <source>
        <strain evidence="6 8">ICMP 13684</strain>
        <strain evidence="5 7">ICMP 13685</strain>
    </source>
</reference>